<feature type="region of interest" description="Disordered" evidence="1">
    <location>
        <begin position="128"/>
        <end position="147"/>
    </location>
</feature>
<evidence type="ECO:0000313" key="2">
    <source>
        <dbReference type="EMBL" id="CAB5067764.1"/>
    </source>
</evidence>
<name>A0A6J7UMT4_9ZZZZ</name>
<protein>
    <submittedName>
        <fullName evidence="2">Unannotated protein</fullName>
    </submittedName>
</protein>
<evidence type="ECO:0000256" key="1">
    <source>
        <dbReference type="SAM" id="MobiDB-lite"/>
    </source>
</evidence>
<accession>A0A6J7UMT4</accession>
<organism evidence="2">
    <name type="scientific">freshwater metagenome</name>
    <dbReference type="NCBI Taxonomy" id="449393"/>
    <lineage>
        <taxon>unclassified sequences</taxon>
        <taxon>metagenomes</taxon>
        <taxon>ecological metagenomes</taxon>
    </lineage>
</organism>
<dbReference type="AlphaFoldDB" id="A0A6J7UMT4"/>
<sequence length="147" mass="16524">MWLTPAPQRNTFRHVIHCPRKALQPFGDSGFHRSRCHTIDANAVDAKVDSSSTYKVEHSCLRSVIGIVAWVTTKSRGGGCCQNDPGSVLLHHFCCMADAMHYPGDVDGHDSFKLLHCARIFPRQSSDHSRIQHRNRESTKMLHSGFN</sequence>
<proteinExistence type="predicted"/>
<reference evidence="2" key="1">
    <citation type="submission" date="2020-05" db="EMBL/GenBank/DDBJ databases">
        <authorList>
            <person name="Chiriac C."/>
            <person name="Salcher M."/>
            <person name="Ghai R."/>
            <person name="Kavagutti S V."/>
        </authorList>
    </citation>
    <scope>NUCLEOTIDE SEQUENCE</scope>
</reference>
<gene>
    <name evidence="2" type="ORF">UFOPK4347_01575</name>
</gene>
<feature type="compositionally biased region" description="Basic and acidic residues" evidence="1">
    <location>
        <begin position="128"/>
        <end position="140"/>
    </location>
</feature>
<dbReference type="EMBL" id="CAFBQU010000066">
    <property type="protein sequence ID" value="CAB5067764.1"/>
    <property type="molecule type" value="Genomic_DNA"/>
</dbReference>